<dbReference type="PANTHER" id="PTHR45644">
    <property type="entry name" value="AAA ATPASE, PUTATIVE (AFU_ORTHOLOGUE AFUA_2G12920)-RELATED-RELATED"/>
    <property type="match status" value="1"/>
</dbReference>
<dbReference type="InterPro" id="IPR003959">
    <property type="entry name" value="ATPase_AAA_core"/>
</dbReference>
<dbReference type="EMBL" id="JAEUBG010000928">
    <property type="protein sequence ID" value="KAH3687214.1"/>
    <property type="molecule type" value="Genomic_DNA"/>
</dbReference>
<evidence type="ECO:0000313" key="8">
    <source>
        <dbReference type="EMBL" id="KAH3687214.1"/>
    </source>
</evidence>
<reference evidence="8" key="2">
    <citation type="submission" date="2021-01" db="EMBL/GenBank/DDBJ databases">
        <authorList>
            <person name="Schikora-Tamarit M.A."/>
        </authorList>
    </citation>
    <scope>NUCLEOTIDE SEQUENCE</scope>
    <source>
        <strain evidence="8">CBS2887</strain>
    </source>
</reference>
<evidence type="ECO:0000256" key="3">
    <source>
        <dbReference type="ARBA" id="ARBA00022787"/>
    </source>
</evidence>
<dbReference type="OrthoDB" id="10254455at2759"/>
<dbReference type="Pfam" id="PF00004">
    <property type="entry name" value="AAA"/>
    <property type="match status" value="1"/>
</dbReference>
<organism evidence="8 9">
    <name type="scientific">Wickerhamomyces pijperi</name>
    <name type="common">Yeast</name>
    <name type="synonym">Pichia pijperi</name>
    <dbReference type="NCBI Taxonomy" id="599730"/>
    <lineage>
        <taxon>Eukaryota</taxon>
        <taxon>Fungi</taxon>
        <taxon>Dikarya</taxon>
        <taxon>Ascomycota</taxon>
        <taxon>Saccharomycotina</taxon>
        <taxon>Saccharomycetes</taxon>
        <taxon>Phaffomycetales</taxon>
        <taxon>Wickerhamomycetaceae</taxon>
        <taxon>Wickerhamomyces</taxon>
    </lineage>
</organism>
<evidence type="ECO:0000313" key="9">
    <source>
        <dbReference type="Proteomes" id="UP000774326"/>
    </source>
</evidence>
<accession>A0A9P8TQF6</accession>
<dbReference type="PANTHER" id="PTHR45644:SF3">
    <property type="entry name" value="FI08533P-RELATED"/>
    <property type="match status" value="1"/>
</dbReference>
<dbReference type="InterPro" id="IPR027417">
    <property type="entry name" value="P-loop_NTPase"/>
</dbReference>
<keyword evidence="3" id="KW-0472">Membrane</keyword>
<dbReference type="GO" id="GO:0140570">
    <property type="term" value="P:extraction of mislocalized protein from mitochondrial outer membrane"/>
    <property type="evidence" value="ECO:0007669"/>
    <property type="project" value="TreeGrafter"/>
</dbReference>
<dbReference type="Gene3D" id="1.10.8.60">
    <property type="match status" value="1"/>
</dbReference>
<dbReference type="SUPFAM" id="SSF52540">
    <property type="entry name" value="P-loop containing nucleoside triphosphate hydrolases"/>
    <property type="match status" value="1"/>
</dbReference>
<keyword evidence="5" id="KW-0496">Mitochondrion</keyword>
<evidence type="ECO:0000256" key="2">
    <source>
        <dbReference type="ARBA" id="ARBA00022741"/>
    </source>
</evidence>
<name>A0A9P8TQF6_WICPI</name>
<evidence type="ECO:0000259" key="7">
    <source>
        <dbReference type="SMART" id="SM00382"/>
    </source>
</evidence>
<dbReference type="SMART" id="SM00382">
    <property type="entry name" value="AAA"/>
    <property type="match status" value="1"/>
</dbReference>
<evidence type="ECO:0000256" key="1">
    <source>
        <dbReference type="ARBA" id="ARBA00004572"/>
    </source>
</evidence>
<evidence type="ECO:0000256" key="5">
    <source>
        <dbReference type="ARBA" id="ARBA00023128"/>
    </source>
</evidence>
<dbReference type="InterPro" id="IPR051701">
    <property type="entry name" value="Mito_OM_Translocase_MSP1"/>
</dbReference>
<dbReference type="PROSITE" id="PS00674">
    <property type="entry name" value="AAA"/>
    <property type="match status" value="1"/>
</dbReference>
<dbReference type="Gene3D" id="3.40.50.300">
    <property type="entry name" value="P-loop containing nucleotide triphosphate hydrolases"/>
    <property type="match status" value="1"/>
</dbReference>
<evidence type="ECO:0000256" key="4">
    <source>
        <dbReference type="ARBA" id="ARBA00022840"/>
    </source>
</evidence>
<comment type="caution">
    <text evidence="8">The sequence shown here is derived from an EMBL/GenBank/DDBJ whole genome shotgun (WGS) entry which is preliminary data.</text>
</comment>
<comment type="similarity">
    <text evidence="6">Belongs to the AAA ATPase family.</text>
</comment>
<dbReference type="AlphaFoldDB" id="A0A9P8TQF6"/>
<dbReference type="GO" id="GO:0140567">
    <property type="term" value="F:membrane protein dislocase activity"/>
    <property type="evidence" value="ECO:0007669"/>
    <property type="project" value="UniProtKB-ARBA"/>
</dbReference>
<dbReference type="Proteomes" id="UP000774326">
    <property type="component" value="Unassembled WGS sequence"/>
</dbReference>
<dbReference type="GO" id="GO:0005524">
    <property type="term" value="F:ATP binding"/>
    <property type="evidence" value="ECO:0007669"/>
    <property type="project" value="UniProtKB-KW"/>
</dbReference>
<evidence type="ECO:0000256" key="6">
    <source>
        <dbReference type="RuleBase" id="RU003651"/>
    </source>
</evidence>
<keyword evidence="2 6" id="KW-0547">Nucleotide-binding</keyword>
<dbReference type="InterPro" id="IPR041569">
    <property type="entry name" value="AAA_lid_3"/>
</dbReference>
<dbReference type="GO" id="GO:0016887">
    <property type="term" value="F:ATP hydrolysis activity"/>
    <property type="evidence" value="ECO:0007669"/>
    <property type="project" value="InterPro"/>
</dbReference>
<keyword evidence="9" id="KW-1185">Reference proteome</keyword>
<proteinExistence type="inferred from homology"/>
<dbReference type="InterPro" id="IPR003593">
    <property type="entry name" value="AAA+_ATPase"/>
</dbReference>
<dbReference type="InterPro" id="IPR003960">
    <property type="entry name" value="ATPase_AAA_CS"/>
</dbReference>
<comment type="subcellular location">
    <subcellularLocation>
        <location evidence="1">Mitochondrion outer membrane</location>
        <topology evidence="1">Single-pass membrane protein</topology>
    </subcellularLocation>
</comment>
<gene>
    <name evidence="8" type="ORF">WICPIJ_001809</name>
</gene>
<keyword evidence="4 6" id="KW-0067">ATP-binding</keyword>
<keyword evidence="3" id="KW-1000">Mitochondrion outer membrane</keyword>
<sequence>MAKIKWDLKLVTDICLLVGASISTYYMLTVLLNESGPASSTLKSPETKKKAKASLHRLQQLNPSLELDTLDEYETAVLANVISPLEIDTGFAQIGGLDDIIDELRESVTYPLTHPTLYDFSDLLTAPKGVLLYGPPGCGKTMLAKALARESGANFISLRMSNIMDKWYGESNKIISAVFSLANKLAPCIIFIDEIDSFLRERQSGDHEVTGMLKAEFMTLWDGLGSTGGRVMVLGATNRPGDIDSAFMRRMSKRFQVKLPNSDQREKILMLNLQGTDVDEDPSKFDYKVLVKWTEGLSGSDLKELCRDAAMNAMREYIRDNIKSGGNVAESIAAGEQNIKVRPLTLKDFQKGMANFHNVKSYIPIIAENTLPVDSPALD</sequence>
<dbReference type="GO" id="GO:0005741">
    <property type="term" value="C:mitochondrial outer membrane"/>
    <property type="evidence" value="ECO:0007669"/>
    <property type="project" value="UniProtKB-SubCell"/>
</dbReference>
<dbReference type="FunFam" id="3.40.50.300:FF:000538">
    <property type="entry name" value="ATPase family AAA domain-containing protein 1"/>
    <property type="match status" value="1"/>
</dbReference>
<reference evidence="8" key="1">
    <citation type="journal article" date="2021" name="Open Biol.">
        <title>Shared evolutionary footprints suggest mitochondrial oxidative damage underlies multiple complex I losses in fungi.</title>
        <authorList>
            <person name="Schikora-Tamarit M.A."/>
            <person name="Marcet-Houben M."/>
            <person name="Nosek J."/>
            <person name="Gabaldon T."/>
        </authorList>
    </citation>
    <scope>NUCLEOTIDE SEQUENCE</scope>
    <source>
        <strain evidence="8">CBS2887</strain>
    </source>
</reference>
<dbReference type="Pfam" id="PF17862">
    <property type="entry name" value="AAA_lid_3"/>
    <property type="match status" value="1"/>
</dbReference>
<protein>
    <recommendedName>
        <fullName evidence="7">AAA+ ATPase domain-containing protein</fullName>
    </recommendedName>
</protein>
<feature type="domain" description="AAA+ ATPase" evidence="7">
    <location>
        <begin position="126"/>
        <end position="261"/>
    </location>
</feature>